<gene>
    <name evidence="6" type="ORF">FO059_14900</name>
</gene>
<keyword evidence="2 4" id="KW-0238">DNA-binding</keyword>
<dbReference type="InterPro" id="IPR023772">
    <property type="entry name" value="DNA-bd_HTH_TetR-type_CS"/>
</dbReference>
<dbReference type="KEGG" id="toy:FO059_14900"/>
<dbReference type="InterPro" id="IPR036271">
    <property type="entry name" value="Tet_transcr_reg_TetR-rel_C_sf"/>
</dbReference>
<name>A0A516X5Q3_9ACTN</name>
<dbReference type="EMBL" id="CP041765">
    <property type="protein sequence ID" value="QDQ98370.1"/>
    <property type="molecule type" value="Genomic_DNA"/>
</dbReference>
<dbReference type="AlphaFoldDB" id="A0A516X5Q3"/>
<dbReference type="Pfam" id="PF00440">
    <property type="entry name" value="TetR_N"/>
    <property type="match status" value="1"/>
</dbReference>
<dbReference type="InterPro" id="IPR050109">
    <property type="entry name" value="HTH-type_TetR-like_transc_reg"/>
</dbReference>
<keyword evidence="3" id="KW-0804">Transcription</keyword>
<dbReference type="InterPro" id="IPR009057">
    <property type="entry name" value="Homeodomain-like_sf"/>
</dbReference>
<feature type="domain" description="HTH tetR-type" evidence="5">
    <location>
        <begin position="44"/>
        <end position="104"/>
    </location>
</feature>
<reference evidence="6 7" key="1">
    <citation type="submission" date="2019-07" db="EMBL/GenBank/DDBJ databases">
        <title>Tomitella cavernea sp. nov., an actinomycete isolated from soil.</title>
        <authorList>
            <person name="Cheng J."/>
        </authorList>
    </citation>
    <scope>NUCLEOTIDE SEQUENCE [LARGE SCALE GENOMIC DNA]</scope>
    <source>
        <strain evidence="6 7">HY188</strain>
    </source>
</reference>
<dbReference type="PROSITE" id="PS01081">
    <property type="entry name" value="HTH_TETR_1"/>
    <property type="match status" value="1"/>
</dbReference>
<dbReference type="GO" id="GO:0000976">
    <property type="term" value="F:transcription cis-regulatory region binding"/>
    <property type="evidence" value="ECO:0007669"/>
    <property type="project" value="TreeGrafter"/>
</dbReference>
<evidence type="ECO:0000256" key="4">
    <source>
        <dbReference type="PROSITE-ProRule" id="PRU00335"/>
    </source>
</evidence>
<evidence type="ECO:0000259" key="5">
    <source>
        <dbReference type="PROSITE" id="PS50977"/>
    </source>
</evidence>
<dbReference type="RefSeq" id="WP_143909775.1">
    <property type="nucleotide sequence ID" value="NZ_CP041765.1"/>
</dbReference>
<organism evidence="6 7">
    <name type="scientific">Tomitella fengzijianii</name>
    <dbReference type="NCBI Taxonomy" id="2597660"/>
    <lineage>
        <taxon>Bacteria</taxon>
        <taxon>Bacillati</taxon>
        <taxon>Actinomycetota</taxon>
        <taxon>Actinomycetes</taxon>
        <taxon>Mycobacteriales</taxon>
        <taxon>Tomitella</taxon>
    </lineage>
</organism>
<evidence type="ECO:0000313" key="7">
    <source>
        <dbReference type="Proteomes" id="UP000317344"/>
    </source>
</evidence>
<evidence type="ECO:0000256" key="1">
    <source>
        <dbReference type="ARBA" id="ARBA00023015"/>
    </source>
</evidence>
<dbReference type="InterPro" id="IPR001647">
    <property type="entry name" value="HTH_TetR"/>
</dbReference>
<sequence>MLSFRNGASVVAPGPGTEADAACVLEPALEPAPAPPPGPATGAHTVDDAILDSAARTVVDLGVGRLTVAEVARRAGVSRPTVYRRWSGMEEVLAALLTREILHIADDLPHVARDRADLVHHVVDITWQIGGHAVLHTVLHQSPDVFRTYVLTRLGASQRALIDVLTAHIAHLQRLGEVRRGDPEQLATMVLLMAQSAMQSAGIVAPILDPQALSGELAHALNGYLAP</sequence>
<dbReference type="PROSITE" id="PS50977">
    <property type="entry name" value="HTH_TETR_2"/>
    <property type="match status" value="1"/>
</dbReference>
<dbReference type="Gene3D" id="1.10.357.10">
    <property type="entry name" value="Tetracycline Repressor, domain 2"/>
    <property type="match status" value="1"/>
</dbReference>
<evidence type="ECO:0000256" key="2">
    <source>
        <dbReference type="ARBA" id="ARBA00023125"/>
    </source>
</evidence>
<dbReference type="SUPFAM" id="SSF46689">
    <property type="entry name" value="Homeodomain-like"/>
    <property type="match status" value="1"/>
</dbReference>
<dbReference type="OrthoDB" id="3267320at2"/>
<dbReference type="PANTHER" id="PTHR30055:SF238">
    <property type="entry name" value="MYCOFACTOCIN BIOSYNTHESIS TRANSCRIPTIONAL REGULATOR MFTR-RELATED"/>
    <property type="match status" value="1"/>
</dbReference>
<dbReference type="PRINTS" id="PR00455">
    <property type="entry name" value="HTHTETR"/>
</dbReference>
<feature type="DNA-binding region" description="H-T-H motif" evidence="4">
    <location>
        <begin position="67"/>
        <end position="86"/>
    </location>
</feature>
<dbReference type="PANTHER" id="PTHR30055">
    <property type="entry name" value="HTH-TYPE TRANSCRIPTIONAL REGULATOR RUTR"/>
    <property type="match status" value="1"/>
</dbReference>
<dbReference type="GO" id="GO:0003700">
    <property type="term" value="F:DNA-binding transcription factor activity"/>
    <property type="evidence" value="ECO:0007669"/>
    <property type="project" value="TreeGrafter"/>
</dbReference>
<dbReference type="SUPFAM" id="SSF48498">
    <property type="entry name" value="Tetracyclin repressor-like, C-terminal domain"/>
    <property type="match status" value="1"/>
</dbReference>
<proteinExistence type="predicted"/>
<protein>
    <submittedName>
        <fullName evidence="6">TetR/AcrR family transcriptional regulator</fullName>
    </submittedName>
</protein>
<accession>A0A516X5Q3</accession>
<evidence type="ECO:0000256" key="3">
    <source>
        <dbReference type="ARBA" id="ARBA00023163"/>
    </source>
</evidence>
<reference evidence="6 7" key="2">
    <citation type="submission" date="2019-07" db="EMBL/GenBank/DDBJ databases">
        <authorList>
            <person name="Huang Y."/>
        </authorList>
    </citation>
    <scope>NUCLEOTIDE SEQUENCE [LARGE SCALE GENOMIC DNA]</scope>
    <source>
        <strain evidence="6 7">HY188</strain>
    </source>
</reference>
<keyword evidence="1" id="KW-0805">Transcription regulation</keyword>
<keyword evidence="7" id="KW-1185">Reference proteome</keyword>
<dbReference type="Proteomes" id="UP000317344">
    <property type="component" value="Chromosome"/>
</dbReference>
<evidence type="ECO:0000313" key="6">
    <source>
        <dbReference type="EMBL" id="QDQ98370.1"/>
    </source>
</evidence>